<organism evidence="6 7">
    <name type="scientific">Paeniglutamicibacter antarcticus</name>
    <dbReference type="NCBI Taxonomy" id="494023"/>
    <lineage>
        <taxon>Bacteria</taxon>
        <taxon>Bacillati</taxon>
        <taxon>Actinomycetota</taxon>
        <taxon>Actinomycetes</taxon>
        <taxon>Micrococcales</taxon>
        <taxon>Micrococcaceae</taxon>
        <taxon>Paeniglutamicibacter</taxon>
    </lineage>
</organism>
<sequence length="251" mass="25952">MIQQNTKNKSIRLGAATVAAIALAGGAMAMSVAPASAANTSTWDALAQCESGGNWGINTGNGFKGGLQFTNSTWKAFGGSGSAANASKSEQIRVAERVKAGQGWGAWPACSSKLGLSGGKGSVAKSYKPVPKTTKSATPQKTKSSSYKSSSYKPSTYKSNSAKTYKTKSVPAKSYTSSGKRAAAPVTKAPTINVNVKDSGKNYTVKSGDTMFKIAQAQGLSSWQSLYSLNQNVVPNANVIFVGQTLSLPTK</sequence>
<keyword evidence="4" id="KW-0732">Signal</keyword>
<name>A0ABP9TIY5_9MICC</name>
<proteinExistence type="inferred from homology"/>
<dbReference type="PANTHER" id="PTHR34700">
    <property type="entry name" value="POTASSIUM BINDING PROTEIN KBP"/>
    <property type="match status" value="1"/>
</dbReference>
<gene>
    <name evidence="6" type="ORF">GCM10025778_02170</name>
</gene>
<dbReference type="SUPFAM" id="SSF53955">
    <property type="entry name" value="Lysozyme-like"/>
    <property type="match status" value="1"/>
</dbReference>
<dbReference type="PANTHER" id="PTHR34700:SF4">
    <property type="entry name" value="PHAGE-LIKE ELEMENT PBSX PROTEIN XKDP"/>
    <property type="match status" value="1"/>
</dbReference>
<dbReference type="Proteomes" id="UP001501257">
    <property type="component" value="Unassembled WGS sequence"/>
</dbReference>
<accession>A0ABP9TIY5</accession>
<dbReference type="Gene3D" id="3.10.350.10">
    <property type="entry name" value="LysM domain"/>
    <property type="match status" value="1"/>
</dbReference>
<dbReference type="InterPro" id="IPR052196">
    <property type="entry name" value="Bact_Kbp"/>
</dbReference>
<dbReference type="EMBL" id="BAABLK010000005">
    <property type="protein sequence ID" value="GAA5225687.1"/>
    <property type="molecule type" value="Genomic_DNA"/>
</dbReference>
<evidence type="ECO:0000259" key="5">
    <source>
        <dbReference type="PROSITE" id="PS51782"/>
    </source>
</evidence>
<evidence type="ECO:0000256" key="2">
    <source>
        <dbReference type="ARBA" id="ARBA00022801"/>
    </source>
</evidence>
<dbReference type="CDD" id="cd13925">
    <property type="entry name" value="RPF"/>
    <property type="match status" value="1"/>
</dbReference>
<evidence type="ECO:0000313" key="6">
    <source>
        <dbReference type="EMBL" id="GAA5225687.1"/>
    </source>
</evidence>
<evidence type="ECO:0000256" key="1">
    <source>
        <dbReference type="ARBA" id="ARBA00010830"/>
    </source>
</evidence>
<dbReference type="InterPro" id="IPR023346">
    <property type="entry name" value="Lysozyme-like_dom_sf"/>
</dbReference>
<dbReference type="PROSITE" id="PS51782">
    <property type="entry name" value="LYSM"/>
    <property type="match status" value="1"/>
</dbReference>
<feature type="signal peptide" evidence="4">
    <location>
        <begin position="1"/>
        <end position="29"/>
    </location>
</feature>
<feature type="compositionally biased region" description="Low complexity" evidence="3">
    <location>
        <begin position="141"/>
        <end position="159"/>
    </location>
</feature>
<feature type="domain" description="LysM" evidence="5">
    <location>
        <begin position="201"/>
        <end position="248"/>
    </location>
</feature>
<dbReference type="Pfam" id="PF06737">
    <property type="entry name" value="Transglycosylas"/>
    <property type="match status" value="1"/>
</dbReference>
<feature type="region of interest" description="Disordered" evidence="3">
    <location>
        <begin position="115"/>
        <end position="159"/>
    </location>
</feature>
<comment type="caution">
    <text evidence="6">The sequence shown here is derived from an EMBL/GenBank/DDBJ whole genome shotgun (WGS) entry which is preliminary data.</text>
</comment>
<dbReference type="SUPFAM" id="SSF54106">
    <property type="entry name" value="LysM domain"/>
    <property type="match status" value="1"/>
</dbReference>
<dbReference type="InterPro" id="IPR036779">
    <property type="entry name" value="LysM_dom_sf"/>
</dbReference>
<evidence type="ECO:0000256" key="3">
    <source>
        <dbReference type="SAM" id="MobiDB-lite"/>
    </source>
</evidence>
<feature type="chain" id="PRO_5045471921" evidence="4">
    <location>
        <begin position="30"/>
        <end position="251"/>
    </location>
</feature>
<evidence type="ECO:0000313" key="7">
    <source>
        <dbReference type="Proteomes" id="UP001501257"/>
    </source>
</evidence>
<dbReference type="InterPro" id="IPR018392">
    <property type="entry name" value="LysM"/>
</dbReference>
<dbReference type="Pfam" id="PF01476">
    <property type="entry name" value="LysM"/>
    <property type="match status" value="1"/>
</dbReference>
<reference evidence="7" key="1">
    <citation type="journal article" date="2019" name="Int. J. Syst. Evol. Microbiol.">
        <title>The Global Catalogue of Microorganisms (GCM) 10K type strain sequencing project: providing services to taxonomists for standard genome sequencing and annotation.</title>
        <authorList>
            <consortium name="The Broad Institute Genomics Platform"/>
            <consortium name="The Broad Institute Genome Sequencing Center for Infectious Disease"/>
            <person name="Wu L."/>
            <person name="Ma J."/>
        </authorList>
    </citation>
    <scope>NUCLEOTIDE SEQUENCE [LARGE SCALE GENOMIC DNA]</scope>
    <source>
        <strain evidence="7">JCM 18952</strain>
    </source>
</reference>
<dbReference type="InterPro" id="IPR010618">
    <property type="entry name" value="RPF"/>
</dbReference>
<evidence type="ECO:0000256" key="4">
    <source>
        <dbReference type="SAM" id="SignalP"/>
    </source>
</evidence>
<protein>
    <submittedName>
        <fullName evidence="6">Transglycosylase family protein</fullName>
    </submittedName>
</protein>
<dbReference type="Gene3D" id="1.10.530.10">
    <property type="match status" value="1"/>
</dbReference>
<dbReference type="RefSeq" id="WP_210101827.1">
    <property type="nucleotide sequence ID" value="NZ_BAABLK010000005.1"/>
</dbReference>
<dbReference type="SMART" id="SM00257">
    <property type="entry name" value="LysM"/>
    <property type="match status" value="1"/>
</dbReference>
<keyword evidence="2" id="KW-0378">Hydrolase</keyword>
<dbReference type="CDD" id="cd00118">
    <property type="entry name" value="LysM"/>
    <property type="match status" value="1"/>
</dbReference>
<keyword evidence="7" id="KW-1185">Reference proteome</keyword>
<comment type="similarity">
    <text evidence="1">Belongs to the transglycosylase family. Rpf subfamily.</text>
</comment>